<proteinExistence type="predicted"/>
<dbReference type="InterPro" id="IPR051398">
    <property type="entry name" value="Polysacch_Deacetylase"/>
</dbReference>
<dbReference type="PANTHER" id="PTHR34216">
    <property type="match status" value="1"/>
</dbReference>
<dbReference type="RefSeq" id="WP_316000719.1">
    <property type="nucleotide sequence ID" value="NZ_JAWDIU010000001.1"/>
</dbReference>
<keyword evidence="3" id="KW-1185">Reference proteome</keyword>
<dbReference type="PANTHER" id="PTHR34216:SF3">
    <property type="entry name" value="POLY-BETA-1,6-N-ACETYL-D-GLUCOSAMINE N-DEACETYLASE"/>
    <property type="match status" value="1"/>
</dbReference>
<accession>A0ABU3RTK8</accession>
<sequence length="384" mass="41209">MHSTRVAQRRRTSRAVRRRRSVVAAVLSVVLIATGVTALAVTRGVARPEAGSSPTAENSTPAGTPTQTPLTPAEQLLATATDPNACAVSFEGDSLALAPQLQIIGARYEALPLPAQPGRVFAGWYADAGAASTLSLTERINGADLVSCTDRRRTLHAGWTTPEANAAEQTQLPILMYHQFTQKPGGEDGWLRLNYADIGDFDAQMAYVQDGGFYLPTWDEVSAFIDGRLFLPKRSVVVTDDDADSSWLDLAAPIVAARGVLTTSFVITSARTAPAPNPFVLQRSHTHDMHRAGANGRGRMVNDDAATIAADLEQSAQILGAKEVVAYPYGHYDDTRKEGVRQAGFDLGRTIEHGYVRIGTDKLALPVIRVNYGMTVDDLRASIG</sequence>
<protein>
    <submittedName>
        <fullName evidence="2">Polysaccharide deacetylase family protein</fullName>
    </submittedName>
</protein>
<dbReference type="EMBL" id="JAWDIU010000001">
    <property type="protein sequence ID" value="MDU0325910.1"/>
    <property type="molecule type" value="Genomic_DNA"/>
</dbReference>
<dbReference type="Gene3D" id="3.20.20.370">
    <property type="entry name" value="Glycoside hydrolase/deacetylase"/>
    <property type="match status" value="1"/>
</dbReference>
<comment type="caution">
    <text evidence="2">The sequence shown here is derived from an EMBL/GenBank/DDBJ whole genome shotgun (WGS) entry which is preliminary data.</text>
</comment>
<evidence type="ECO:0000313" key="2">
    <source>
        <dbReference type="EMBL" id="MDU0325910.1"/>
    </source>
</evidence>
<organism evidence="2 3">
    <name type="scientific">Microbacterium algihabitans</name>
    <dbReference type="NCBI Taxonomy" id="3075992"/>
    <lineage>
        <taxon>Bacteria</taxon>
        <taxon>Bacillati</taxon>
        <taxon>Actinomycetota</taxon>
        <taxon>Actinomycetes</taxon>
        <taxon>Micrococcales</taxon>
        <taxon>Microbacteriaceae</taxon>
        <taxon>Microbacterium</taxon>
    </lineage>
</organism>
<evidence type="ECO:0000313" key="3">
    <source>
        <dbReference type="Proteomes" id="UP001256673"/>
    </source>
</evidence>
<dbReference type="Proteomes" id="UP001256673">
    <property type="component" value="Unassembled WGS sequence"/>
</dbReference>
<feature type="region of interest" description="Disordered" evidence="1">
    <location>
        <begin position="45"/>
        <end position="70"/>
    </location>
</feature>
<name>A0ABU3RTK8_9MICO</name>
<reference evidence="2 3" key="1">
    <citation type="submission" date="2023-09" db="EMBL/GenBank/DDBJ databases">
        <title>Microbacterium fusihabitans sp. nov., Microbacterium phycihabitans sp. nov., and Microbacterium cervinum sp. nov., isolated from dried seaweeds of beach.</title>
        <authorList>
            <person name="Lee S.D."/>
        </authorList>
    </citation>
    <scope>NUCLEOTIDE SEQUENCE [LARGE SCALE GENOMIC DNA]</scope>
    <source>
        <strain evidence="2 3">KSW2-21</strain>
    </source>
</reference>
<dbReference type="InterPro" id="IPR011330">
    <property type="entry name" value="Glyco_hydro/deAcase_b/a-brl"/>
</dbReference>
<feature type="compositionally biased region" description="Polar residues" evidence="1">
    <location>
        <begin position="52"/>
        <end position="70"/>
    </location>
</feature>
<dbReference type="SUPFAM" id="SSF88713">
    <property type="entry name" value="Glycoside hydrolase/deacetylase"/>
    <property type="match status" value="1"/>
</dbReference>
<gene>
    <name evidence="2" type="ORF">RWH43_03985</name>
</gene>
<evidence type="ECO:0000256" key="1">
    <source>
        <dbReference type="SAM" id="MobiDB-lite"/>
    </source>
</evidence>